<evidence type="ECO:0000256" key="1">
    <source>
        <dbReference type="SAM" id="SignalP"/>
    </source>
</evidence>
<keyword evidence="1" id="KW-0732">Signal</keyword>
<keyword evidence="3" id="KW-1185">Reference proteome</keyword>
<name>I5C3N0_9BACT</name>
<feature type="signal peptide" evidence="1">
    <location>
        <begin position="1"/>
        <end position="19"/>
    </location>
</feature>
<accession>I5C3N0</accession>
<comment type="caution">
    <text evidence="2">The sequence shown here is derived from an EMBL/GenBank/DDBJ whole genome shotgun (WGS) entry which is preliminary data.</text>
</comment>
<feature type="chain" id="PRO_5003700230" evidence="1">
    <location>
        <begin position="20"/>
        <end position="95"/>
    </location>
</feature>
<evidence type="ECO:0000313" key="2">
    <source>
        <dbReference type="EMBL" id="EIM76432.1"/>
    </source>
</evidence>
<gene>
    <name evidence="2" type="ORF">A3SI_10479</name>
</gene>
<dbReference type="OrthoDB" id="982730at2"/>
<dbReference type="Proteomes" id="UP000005551">
    <property type="component" value="Unassembled WGS sequence"/>
</dbReference>
<reference evidence="2 3" key="1">
    <citation type="submission" date="2012-05" db="EMBL/GenBank/DDBJ databases">
        <title>Genome sequence of Nitritalea halalkaliphila LW7.</title>
        <authorList>
            <person name="Jangir P.K."/>
            <person name="Singh A."/>
            <person name="Shivaji S."/>
            <person name="Sharma R."/>
        </authorList>
    </citation>
    <scope>NUCLEOTIDE SEQUENCE [LARGE SCALE GENOMIC DNA]</scope>
    <source>
        <strain evidence="2 3">LW7</strain>
    </source>
</reference>
<sequence length="95" mass="10540">MYNSIRYSLFFFLFLIVCACYQTEEETPVLEEPEEVQLMGTLTLGNVGARAYLFTAIEGDGITAELEEENADLTLVIGGRYTVINGAGPHIHFVC</sequence>
<protein>
    <submittedName>
        <fullName evidence="2">Uncharacterized protein</fullName>
    </submittedName>
</protein>
<proteinExistence type="predicted"/>
<dbReference type="AlphaFoldDB" id="I5C3N0"/>
<dbReference type="PROSITE" id="PS51257">
    <property type="entry name" value="PROKAR_LIPOPROTEIN"/>
    <property type="match status" value="1"/>
</dbReference>
<dbReference type="EMBL" id="AJYA01000021">
    <property type="protein sequence ID" value="EIM76432.1"/>
    <property type="molecule type" value="Genomic_DNA"/>
</dbReference>
<dbReference type="RefSeq" id="WP_009055093.1">
    <property type="nucleotide sequence ID" value="NZ_AJYA01000021.1"/>
</dbReference>
<dbReference type="STRING" id="1189621.A3SI_10479"/>
<organism evidence="2 3">
    <name type="scientific">Nitritalea halalkaliphila LW7</name>
    <dbReference type="NCBI Taxonomy" id="1189621"/>
    <lineage>
        <taxon>Bacteria</taxon>
        <taxon>Pseudomonadati</taxon>
        <taxon>Bacteroidota</taxon>
        <taxon>Cytophagia</taxon>
        <taxon>Cytophagales</taxon>
        <taxon>Cyclobacteriaceae</taxon>
        <taxon>Nitritalea</taxon>
    </lineage>
</organism>
<evidence type="ECO:0000313" key="3">
    <source>
        <dbReference type="Proteomes" id="UP000005551"/>
    </source>
</evidence>